<comment type="caution">
    <text evidence="10">The sequence shown here is derived from an EMBL/GenBank/DDBJ whole genome shotgun (WGS) entry which is preliminary data.</text>
</comment>
<keyword evidence="4 7" id="KW-1133">Transmembrane helix</keyword>
<evidence type="ECO:0000259" key="9">
    <source>
        <dbReference type="Pfam" id="PF12704"/>
    </source>
</evidence>
<accession>A0A9D2HGM5</accession>
<evidence type="ECO:0000256" key="2">
    <source>
        <dbReference type="ARBA" id="ARBA00022475"/>
    </source>
</evidence>
<evidence type="ECO:0000256" key="6">
    <source>
        <dbReference type="ARBA" id="ARBA00038076"/>
    </source>
</evidence>
<organism evidence="10 11">
    <name type="scientific">Candidatus Lachnoclostridium stercoravium</name>
    <dbReference type="NCBI Taxonomy" id="2838633"/>
    <lineage>
        <taxon>Bacteria</taxon>
        <taxon>Bacillati</taxon>
        <taxon>Bacillota</taxon>
        <taxon>Clostridia</taxon>
        <taxon>Lachnospirales</taxon>
        <taxon>Lachnospiraceae</taxon>
    </lineage>
</organism>
<reference evidence="10" key="2">
    <citation type="submission" date="2021-04" db="EMBL/GenBank/DDBJ databases">
        <authorList>
            <person name="Gilroy R."/>
        </authorList>
    </citation>
    <scope>NUCLEOTIDE SEQUENCE</scope>
    <source>
        <strain evidence="10">CHK178-16964</strain>
    </source>
</reference>
<evidence type="ECO:0000259" key="8">
    <source>
        <dbReference type="Pfam" id="PF02687"/>
    </source>
</evidence>
<dbReference type="EMBL" id="DWZA01000022">
    <property type="protein sequence ID" value="HJA70430.1"/>
    <property type="molecule type" value="Genomic_DNA"/>
</dbReference>
<proteinExistence type="inferred from homology"/>
<evidence type="ECO:0000256" key="5">
    <source>
        <dbReference type="ARBA" id="ARBA00023136"/>
    </source>
</evidence>
<dbReference type="AlphaFoldDB" id="A0A9D2HGM5"/>
<dbReference type="InterPro" id="IPR003838">
    <property type="entry name" value="ABC3_permease_C"/>
</dbReference>
<dbReference type="Proteomes" id="UP000823900">
    <property type="component" value="Unassembled WGS sequence"/>
</dbReference>
<name>A0A9D2HGM5_9FIRM</name>
<evidence type="ECO:0000313" key="10">
    <source>
        <dbReference type="EMBL" id="HJA70430.1"/>
    </source>
</evidence>
<evidence type="ECO:0000256" key="4">
    <source>
        <dbReference type="ARBA" id="ARBA00022989"/>
    </source>
</evidence>
<dbReference type="Pfam" id="PF02687">
    <property type="entry name" value="FtsX"/>
    <property type="match status" value="1"/>
</dbReference>
<feature type="transmembrane region" description="Helical" evidence="7">
    <location>
        <begin position="355"/>
        <end position="375"/>
    </location>
</feature>
<gene>
    <name evidence="10" type="ORF">IAA07_02480</name>
</gene>
<dbReference type="InterPro" id="IPR050250">
    <property type="entry name" value="Macrolide_Exporter_MacB"/>
</dbReference>
<comment type="similarity">
    <text evidence="6">Belongs to the ABC-4 integral membrane protein family.</text>
</comment>
<dbReference type="InterPro" id="IPR025857">
    <property type="entry name" value="MacB_PCD"/>
</dbReference>
<evidence type="ECO:0000313" key="11">
    <source>
        <dbReference type="Proteomes" id="UP000823900"/>
    </source>
</evidence>
<dbReference type="Pfam" id="PF12704">
    <property type="entry name" value="MacB_PCD"/>
    <property type="match status" value="1"/>
</dbReference>
<evidence type="ECO:0000256" key="7">
    <source>
        <dbReference type="SAM" id="Phobius"/>
    </source>
</evidence>
<feature type="transmembrane region" description="Helical" evidence="7">
    <location>
        <begin position="313"/>
        <end position="335"/>
    </location>
</feature>
<feature type="transmembrane region" description="Helical" evidence="7">
    <location>
        <begin position="20"/>
        <end position="44"/>
    </location>
</feature>
<keyword evidence="2" id="KW-1003">Cell membrane</keyword>
<feature type="domain" description="ABC3 transporter permease C-terminal" evidence="8">
    <location>
        <begin position="273"/>
        <end position="384"/>
    </location>
</feature>
<dbReference type="PANTHER" id="PTHR30572:SF4">
    <property type="entry name" value="ABC TRANSPORTER PERMEASE YTRF"/>
    <property type="match status" value="1"/>
</dbReference>
<protein>
    <submittedName>
        <fullName evidence="10">ABC transporter permease</fullName>
    </submittedName>
</protein>
<sequence>MQESFKMALKSIWGNKMRSFLTMLGIIIGVASVIILVSIVNGYMATVVESFASMGVNQISVNVTNLASRSLDVDDMYDFFEENRDSFDQMTPVVSVSTTIKSGNENLDSTSVAGYSEDYLAIKDYELTTGRNIQYSDLEYRQKVCVIGYYVAQYFYGGAESALGETLKIGGSAFKIVGVVECQDDDNLDEGGTDDFVWIPYTTAIKFSRNGNVTSYIFTCSDVENASQYKELIEDFLYESFKSEDLYRVNANSEMLDQLNEQIAMMSAMLGGIAGISLLVAGVGVMNIMLVSVTERTREIGIRKALGARKSRILQQFVIEAAVTSSIGGIIGIFIGSGASVAVGSAIGISSPPTLGAVLISFSVSVGIGLVFGYMPARRAALLNPIDALRSE</sequence>
<reference evidence="10" key="1">
    <citation type="journal article" date="2021" name="PeerJ">
        <title>Extensive microbial diversity within the chicken gut microbiome revealed by metagenomics and culture.</title>
        <authorList>
            <person name="Gilroy R."/>
            <person name="Ravi A."/>
            <person name="Getino M."/>
            <person name="Pursley I."/>
            <person name="Horton D.L."/>
            <person name="Alikhan N.F."/>
            <person name="Baker D."/>
            <person name="Gharbi K."/>
            <person name="Hall N."/>
            <person name="Watson M."/>
            <person name="Adriaenssens E.M."/>
            <person name="Foster-Nyarko E."/>
            <person name="Jarju S."/>
            <person name="Secka A."/>
            <person name="Antonio M."/>
            <person name="Oren A."/>
            <person name="Chaudhuri R.R."/>
            <person name="La Ragione R."/>
            <person name="Hildebrand F."/>
            <person name="Pallen M.J."/>
        </authorList>
    </citation>
    <scope>NUCLEOTIDE SEQUENCE</scope>
    <source>
        <strain evidence="10">CHK178-16964</strain>
    </source>
</reference>
<dbReference type="GO" id="GO:0022857">
    <property type="term" value="F:transmembrane transporter activity"/>
    <property type="evidence" value="ECO:0007669"/>
    <property type="project" value="TreeGrafter"/>
</dbReference>
<dbReference type="GO" id="GO:0005886">
    <property type="term" value="C:plasma membrane"/>
    <property type="evidence" value="ECO:0007669"/>
    <property type="project" value="UniProtKB-SubCell"/>
</dbReference>
<dbReference type="PANTHER" id="PTHR30572">
    <property type="entry name" value="MEMBRANE COMPONENT OF TRANSPORTER-RELATED"/>
    <property type="match status" value="1"/>
</dbReference>
<keyword evidence="5 7" id="KW-0472">Membrane</keyword>
<feature type="transmembrane region" description="Helical" evidence="7">
    <location>
        <begin position="263"/>
        <end position="292"/>
    </location>
</feature>
<feature type="domain" description="MacB-like periplasmic core" evidence="9">
    <location>
        <begin position="19"/>
        <end position="235"/>
    </location>
</feature>
<comment type="subcellular location">
    <subcellularLocation>
        <location evidence="1">Cell membrane</location>
        <topology evidence="1">Multi-pass membrane protein</topology>
    </subcellularLocation>
</comment>
<evidence type="ECO:0000256" key="3">
    <source>
        <dbReference type="ARBA" id="ARBA00022692"/>
    </source>
</evidence>
<keyword evidence="3 7" id="KW-0812">Transmembrane</keyword>
<evidence type="ECO:0000256" key="1">
    <source>
        <dbReference type="ARBA" id="ARBA00004651"/>
    </source>
</evidence>